<evidence type="ECO:0000256" key="4">
    <source>
        <dbReference type="ARBA" id="ARBA00045533"/>
    </source>
</evidence>
<reference evidence="6 7" key="2">
    <citation type="submission" date="2024-07" db="EMBL/GenBank/DDBJ databases">
        <authorList>
            <person name="Akdeniz Z."/>
        </authorList>
    </citation>
    <scope>NUCLEOTIDE SEQUENCE [LARGE SCALE GENOMIC DNA]</scope>
</reference>
<dbReference type="GO" id="GO:0004252">
    <property type="term" value="F:serine-type endopeptidase activity"/>
    <property type="evidence" value="ECO:0007669"/>
    <property type="project" value="InterPro"/>
</dbReference>
<accession>A0AA86REK0</accession>
<reference evidence="5" key="1">
    <citation type="submission" date="2023-06" db="EMBL/GenBank/DDBJ databases">
        <authorList>
            <person name="Kurt Z."/>
        </authorList>
    </citation>
    <scope>NUCLEOTIDE SEQUENCE</scope>
</reference>
<dbReference type="GO" id="GO:0005789">
    <property type="term" value="C:endoplasmic reticulum membrane"/>
    <property type="evidence" value="ECO:0007669"/>
    <property type="project" value="UniProtKB-SubCell"/>
</dbReference>
<name>A0AA86REK0_9EUKA</name>
<dbReference type="AlphaFoldDB" id="A0AA86REK0"/>
<protein>
    <recommendedName>
        <fullName evidence="2">Signal peptidase complex catalytic subunit SEC11</fullName>
    </recommendedName>
    <alternativeName>
        <fullName evidence="3">Signal peptidase complex catalytic subunit sec11</fullName>
    </alternativeName>
</protein>
<dbReference type="InterPro" id="IPR001733">
    <property type="entry name" value="Peptidase_S26B"/>
</dbReference>
<comment type="caution">
    <text evidence="5">The sequence shown here is derived from an EMBL/GenBank/DDBJ whole genome shotgun (WGS) entry which is preliminary data.</text>
</comment>
<evidence type="ECO:0000313" key="6">
    <source>
        <dbReference type="EMBL" id="CAL6090107.1"/>
    </source>
</evidence>
<dbReference type="CDD" id="cd06530">
    <property type="entry name" value="S26_SPase_I"/>
    <property type="match status" value="1"/>
</dbReference>
<dbReference type="EMBL" id="CATOUU010001120">
    <property type="protein sequence ID" value="CAI9973298.1"/>
    <property type="molecule type" value="Genomic_DNA"/>
</dbReference>
<dbReference type="EMBL" id="CAXDID020000425">
    <property type="protein sequence ID" value="CAL6090107.1"/>
    <property type="molecule type" value="Genomic_DNA"/>
</dbReference>
<sequence>MKLPKFKSLKISFSTASALISGCKLELFINFLLFLAHEFLIAAAVEALLGYKFGLVPTLSMWPVHDRGDLSFIHTFAKNEQKNIQVGDQIVFQRGIDYILMSHRCMDKRQIMFNGQLETAFITKGDANIRGDWEFYEYPDRRFLILENIKGIIVGGAPLIGYWPLWIAEKLSWKLIDWSILASFLIVGR</sequence>
<dbReference type="PROSITE" id="PS51257">
    <property type="entry name" value="PROKAR_LIPOPROTEIN"/>
    <property type="match status" value="1"/>
</dbReference>
<evidence type="ECO:0000256" key="2">
    <source>
        <dbReference type="ARBA" id="ARBA00019685"/>
    </source>
</evidence>
<gene>
    <name evidence="5" type="ORF">HINF_LOCUS60943</name>
    <name evidence="6" type="ORF">HINF_LOCUS65151</name>
</gene>
<evidence type="ECO:0000313" key="5">
    <source>
        <dbReference type="EMBL" id="CAI9973298.1"/>
    </source>
</evidence>
<dbReference type="PANTHER" id="PTHR10806:SF6">
    <property type="entry name" value="SIGNAL PEPTIDASE COMPLEX CATALYTIC SUBUNIT SEC11"/>
    <property type="match status" value="1"/>
</dbReference>
<dbReference type="PANTHER" id="PTHR10806">
    <property type="entry name" value="SIGNAL PEPTIDASE COMPLEX CATALYTIC SUBUNIT SEC11"/>
    <property type="match status" value="1"/>
</dbReference>
<keyword evidence="7" id="KW-1185">Reference proteome</keyword>
<comment type="function">
    <text evidence="4">Catalytic component of the signal peptidase complex (SPC) which catalyzes the cleavage of N-terminal signal sequences from nascent proteins as they are translocated into the lumen of the endoplasmic reticulum. Specifically cleaves N-terminal signal peptides that contain a hydrophobic alpha-helix (h-region) shorter than 18-20 amino acids.</text>
</comment>
<dbReference type="Proteomes" id="UP001642409">
    <property type="component" value="Unassembled WGS sequence"/>
</dbReference>
<evidence type="ECO:0000256" key="3">
    <source>
        <dbReference type="ARBA" id="ARBA00021755"/>
    </source>
</evidence>
<comment type="subcellular location">
    <subcellularLocation>
        <location evidence="1">Endoplasmic reticulum membrane</location>
        <topology evidence="1">Single-pass type II membrane protein</topology>
    </subcellularLocation>
</comment>
<dbReference type="InterPro" id="IPR019533">
    <property type="entry name" value="Peptidase_S26"/>
</dbReference>
<organism evidence="5">
    <name type="scientific">Hexamita inflata</name>
    <dbReference type="NCBI Taxonomy" id="28002"/>
    <lineage>
        <taxon>Eukaryota</taxon>
        <taxon>Metamonada</taxon>
        <taxon>Diplomonadida</taxon>
        <taxon>Hexamitidae</taxon>
        <taxon>Hexamitinae</taxon>
        <taxon>Hexamita</taxon>
    </lineage>
</organism>
<proteinExistence type="predicted"/>
<evidence type="ECO:0000313" key="7">
    <source>
        <dbReference type="Proteomes" id="UP001642409"/>
    </source>
</evidence>
<evidence type="ECO:0000256" key="1">
    <source>
        <dbReference type="ARBA" id="ARBA00004648"/>
    </source>
</evidence>
<dbReference type="GO" id="GO:0006465">
    <property type="term" value="P:signal peptide processing"/>
    <property type="evidence" value="ECO:0007669"/>
    <property type="project" value="InterPro"/>
</dbReference>